<evidence type="ECO:0000256" key="9">
    <source>
        <dbReference type="ARBA" id="ARBA00023157"/>
    </source>
</evidence>
<evidence type="ECO:0000256" key="10">
    <source>
        <dbReference type="ARBA" id="ARBA00023319"/>
    </source>
</evidence>
<dbReference type="GO" id="GO:0045989">
    <property type="term" value="P:positive regulation of striated muscle contraction"/>
    <property type="evidence" value="ECO:0007669"/>
    <property type="project" value="UniProtKB-ARBA"/>
</dbReference>
<evidence type="ECO:0000256" key="6">
    <source>
        <dbReference type="ARBA" id="ARBA00022737"/>
    </source>
</evidence>
<sequence length="6782" mass="755610">MGDKSGSKVAAAKNQIHLQVVKGLEDVDVCEREGCTFEVTLNLSYIAGTWTKDGVRLKSKPSCHIATHKNKHTLTFTRVTVGDTGLFSFQTDGSQNWIQTSGQLTVIARDIQIVKELEDEEVTERQSVTFLCEVNCEDVDGRWYSDNSRIKPGDNVKIGHEGKTHTMCFKSVRPANAGEIKFTADRVSSYATLTVKELPVQIVKPLRVKIAMYKHKGLLECQVSRANALVRWFKNRNEIQPSKKHQIVSNDVYRQLHIDDVASSDEDTYTCDAGDDKTSCQLLVEEQAISIVQGLRSVEVTEPREALFQVVTSLRAGRPPKWTLDGEVLMEGPELSIDRQGTLHTLCFISTDSSMTGPVQFNAGKSRSTAQLTVKERPLKVVQPMPDVEAKENSSVTLRCQFSPSPRVVRWYRGRTALQTSSKYSMRTEKSQAELTIQGLKETDTGQYSCMAGGSKSTAKVTVDVRRLKLVRHLEHVKVEEDSSATFTCELNYVVANVQWLLNDNHLNANTVTRIQNMGTIHSLTIKNLRPQESRVTFKAGLLTESTSLKVKEKPAVFLRSLEDMSGEEEGKVCLQCETSKETVTPVWRKDGTVLASSDKYEMLMFGKSLTLIIHSLSKDDAGHYSCDLGTSQTKAKVTVHDIHITIAQRMKTVSVLEGESCSFECILSHDVIDEPSWTLNGQLVISNSRIQIVNKGRKYKMTIRDATMTEAGDVVFFIKDLSCRTMLFVKEKPVHVFRDMMSVKATPGEDAELSCEITKPEAFIRWLKNGHQIRHSPPKYKISVEKHLVRLVITNTCIRDSGEYCCEADGIATRAKLEVRELQHTFARELRDTRAEEKSKVMLECETRLPAKRVTWLKGMAELQAGRKYVMKQKGVVLYLTISCLEKVDTDVYTCDVGTMQSRALLTVHGQKVLIMDELEDVECLENDTVIFRCRICPSDYVGVKWYLDETLLYTNELNEIQVIPGGYHSLTFKQLARKDSGTISFEAGDKRSYASLLVRERRPTITKALEDCEAIEGGGLVLVCITSKPCHILWYKDGCLMWISSRYYVSRSGNEARLTIREVSNSDAGVYECSAGSVSTKAVVTVKAIPAEFTQPLQSMEVKEGEDVTLSCEFSLPGVAFHWRRGLETLRAGERYLMKQKKSFISLTITGPKPQDSGDYTCQCRDHRTTASLKVHAIPISFTQQLKNVQAKEGNSFTLRCELSKPGVPVEWRKGEELLKNGVKFQIRKRETISELQIWKTVPEDSGVYSCECADQKTTATVNISALPVTFKQKLRNVHVEEGNNLVLHCELSKPGVPVEWMRGGEELLNNGEKFQIRQRELVNELKIIDAKPEDSNIYTCVCGSVETTAGVTVTAIPITFKQKLRNLQTEEGNTISLHCELSKAGVPVEWRLGGERILQNGDKYQIKQTDSALELLIREALPEDSGVYSCVCRDKKTKATVKVIAVPATFKVGLRNQEAPEEGSITLHCELSKAGVSVEWWRGETELSQDLSGGKYQMKLDGKIAEMTITNVQPEDIGKYSCVTGDQKTTAEVKVQALPVMFTQEVQNVVIKEGDSGEFWCELSKPGDPVDWRRGRVILKSGDKYEMKQEGRITKLLIHNVEERDAGKYTCKSRDAKSTAELTVMGLPPTFKEQLRNMEVEEGKTVTLHCELSKAAASVEWKRGAKLLKNVGKYQMRMKDLLVELKIIDANLEDSGVYACICGEQKTTATVTIKARPVTFIEELRNVQVEEGNTVTLCCELSKPGMSVEWRRGTALLQNGEKYQMKQKDATLELIIRKTLPEDSGVYSCVLEDQQTFATIIITAIPVTFKQKLKNQEALEEGSVTLRCELSKPGVPVVWLKGEELLREGERHQMKQEGRTVEMVIRNVVLQDAGEYSCVTACNVKTAADIKVRALPVMFTQEVQNVVIKEGDSGEFWCELSKPGDPVDWRRGRVILKSGDKYEMKQEGRITKLLIHNVEEKDAGKYTCKSRDAQSTAELTVTAPPVTFKVKLKNLEVEEENSVTLFCELSKPGLTAEWRKGEELLKNGVKYQIKKREATMKLTIRNAVLEDTGFYSCVYAEAKTTATVNITPIPVTFKMGLKNQEASEGGIVTLRCELSKAGVPVEWWKGEEEVSPGGRYQMKLEGKIAELHIKNIQPEDVGEYSCIFGDQKTTAEVNVRAAASVFFEKELESNVVMEGKSVVLSCEVSSATVPVTWKKDACLVTDGERCIVKKKGPVHTLEIKKLSLADAGEYSCITRGKKTTAMLVVKERVKILSGLKDMKITAGQDAVFVCELSHAEVSEGEWWLGSSPLQKNEMNQMSFEGRQHRLVLTMTTPEETGTVAFVVGEERTSAQLLVVPKSKVLIEKKPQDIDIMEGETATLSCMTSDLTTPVTWRRNNMPLLNRDKYETRKKGKLNLLLIHETEPEDSGIYSCDTGDMQSDANLTVNELPPYFEEELQAVEAEEGGTAFLFCELSKPGIPVQWRKGRLPLRPNRKYQMKQDGCVFQLHILELKREDSGSYTCQAGCVETTASVSVKVKVLIEKKPRDTVIMEGETATLSCTTSDLTTPVTWRRNNMPLLNGDKYENRKEGKLNLLLIQNVDPDDSGIYSCDTGDMQSSANLTVTELAPYFEEELQAVEAEEGGTAFLSCMLSKPGVPVQWSKGRLPLRPNRKYQMKQDGCVFQLHILELKSEDSGSYSCQAGCVETTASVSVKVKVLIEKKPRDTVIMEGETATLSCTTSDLTTPVTWRRNNMPLLNGDKYENRKEGKLNLLLIHNVDPDDSGIYSCDTGDMQSIATLTVTELAPYFEEELQAVEAEEGGTAFLSCKLSKPGVPVQWRKGRLPLRPNRKYQMKQDGCVFQLHILELKSEDSGSYSCQAGCVETTASVSVKVKVLIEKKPRDTVIMEGETATLSCTTSDLTTPVTWRRNNMPLLNGDKYENRKEGKLNLLLIHNVDPDDSGIYSCDTGDMQSSANLTVTELAPYFEEELQAVEAEEGGTAFLSCMLSKPGVPVQWSKGRLPLRPNRKYQMKQDGCVFQLHILELKSEDSGSYSCQAGCVETTASVSVKVKVLIEKKPRDTVIMEGETVTLSCTTSDLTTPVTWRRNNKPLLNGDKYENRKEGKLNLLLIHNVDPDDSGIYSCDTGDMQSSANLTVTELAPYFEEELQAVEAEEGGTAFLSCELSKPGVPVQWSKGRLPLRPNRKYQMKQNGCVFQLHILELKSEDSGSYSCQAGCVETTASVSVKVKVLIEKKPRDTVIMEGETATLSCTTSDLTTPVTWRRNNKPLLNGDKYENRKEGKLNLLLIHNVDPDDSGIYSCDTGDMQSSANLTVTEVPPYFEEELHAVEAEEGEMAFLSCELSKPGVPVQWRKGRLPLRPNNKYQMKQDGCVFQLHILELKPDDSGSYTCQADGVETTASVSVKVKVLIEKKPRDTVIMEGETATLSCTTSDLTTPVTWRRNNKPLLNGDKYENRKEGKLNLLLIHNVDPDDSGIYSCDTGDMQSSVNLTVTELPPYFEEELQAVEAEEGGTACLSCELSKPGVPVQWRKGRLPLRPNRKYQIKQDDCVFQLHILELKPEDSGSYTCQAGCVETTASVAVKPPPAKIEPPKTMPPTKAASPTPPPGPKNRGMIRASIVGSEKDLEPEAETVVDLHNKQLLRSMGKENKVEQQEKQQVKKPVRAMVRDTDEKNPLKSMVKEIEVDHMMKQPVPPARQASIVSDDAVYEVRKQPVPPARRASLMSEAEVDEVRKLPVPPVRQASLMSDAEVDEVRKQPVPPVRQASIMSDAGVNEVRKQPVPPVRQASLMSDAEVDKVRKQPVPPVRQASIMSDAGVDEVRKQPVPPERRASVLSDAGIDQVVKQPVPPARRASVVSVSDAGVEEVRKQPVPPERRASVLSDAGIDQVVKQPVPPVRRASVLSDTGIDQVVKQPVPPVRRASIVSDVGVDEVRKQPVPPARRASVVSVSDAGVEQVRKQPVPPERRASVLSDAGIDQVVKQLVPPVRRASIVSDVGVDEVRKQPVPPVRRASVVSVSDAGVEEVRKQPVPPARRASVVSDAGIEQVVKQPVPPARQASVMSDAGIEEVVKQPVPQTRQAYVVSDSGIEEVVKQPVQPARRASVVSDVGVDEMRKRPVPAARRGSVVSVSDTGVDEVKKQPVPPVRQASIMSDAGIDEVRKQPVPQARRASVVLDAGIDQVVKQPVPPVRRSSIVSNDGVEQMVRSVRSKKKIDIEIGHQEKHPVKSMVKETEIEQRDKQPARSTVQETEKPKMVEDDNQLHISEDESFTEAPTQVTVNQKTSKPVVAVAGVPKGLQVTQQVDEIALDSVEDEHEMLEAAIKIQAAFKGYKTRKDMRPVFKQVFKNQNVETNGTIQLECKVEGKLNAVRWLKNSQEVIGDQRHRMNTSEDGVCTLVIINMSAIDTGVYTCEVVNTFGVSSYNGNITVGEPQKPPSSTQRPADPAQPSTPSVHPVLASIGPLQPAQTSTLGKETVDSVECEGISLWQAYNLTEEDPCMTLQERRRASLIAASSMSSPSDYDTAPDFIEPADIIPKDHPREKEAIKSEDQLSNKEDKEQKVTPQPPRHLKVKVPDAMLRTPSPKHYHSHTPAALTGSGSESDCDEDRIETFDIYVARANCSPQQGGNKESFVLKEGQYVEVLDSVHPEKWLVRTKPSKTTSSRQGWVSPAYLEKKRKETFPQMRTPQQELDVPGSTGENYRRTLSQLIQGLIDGEEEFVKEMKEFMSHHLHHLDTSPHVPINIINQKETIFRNIKDIVALHERSILPSLSECSTDDDVAMHLVKHAVDFEKYLQYMVGQSQAEACVTDKTIQQNFKQNTETEPEHPPLTAVLDVITFLQRPVERIQTYQALLKELIKNKAKCAKSCLLLEDAFSMVSCLPWRSDNLHQVSLIENYPAPLTALGEPVRQGPFTVWEESPEIKTSSRGHQRQVFLFKECVLLCKLKRDPGMNSDTYAFKNKMKLNDVEVKETVGGDEKSWGLWHEHRGSVRRYTLQGRSALLKLSWLKDLRELQQRSSLTASSPPEFEVLLDGCTTKIGQTIKLACKVTGTPKPVVSWFQDGLALEDGPHHIITADRAGTCCLIMDGVTPEDSGQYLCYASSSVGHASTLAKIVVDAPPRFITRLQSACLLEGEDIKFSCSTHSTPLPRVSWFKDGKELTDQRKYHIESDARSGILTLTIMNPGETDLGQYKCELWNKLGSAKSEAEMCSAFAQVMDSEPDQPQAILIQDSDSEGWSTAMVKQWLQTDFHPTSVVKMLFQPGYPQPAEGSQEERDPTARGHVAAPQFPTELEERPEVEEELYVPEAIEEMPTAPPSIQVPVEDLCVEPGQSATFTIIITGRPTPEIQWYKDGEELLANENVEVVQNGARCSLTVLCPESEDGGIYTCWAYNDLGHTSCQAQLTVEEGPLESQEREVELGKRRKLLSVYDVHEEIGRGTYGVVKRVTHRRTGEGFAAKFVPLRSSTRTRAFQERDLLSRLAHPRVACLLDFFSTRRTLVLVTEVCSSHGLLDHLLSKGSVSEREVQMYIQQILEGVGHIHSMNILHLDIKPDNILMVFPPREEIKICDFGFCQEIDTSRHQYSKFGTPEFVAPEIIHQDPVTIASDIWSIGVVAYLCLMCRCPFMGETDRATLLRVGEGTLNWDAPDLTYRSTGAQGFLRTVLQPDPEKRPTAFECLGHEWFQSEHEDETDDINTRALKVFISRRKWQRSLTCLGSVLILKPIPELLDAPLRETSITAPRDPHDPSSTSMSSGSSSEYDEADSWDFFHHCTTADEDEDDEEEEFEPLMERARIPEPFAKLKLEEEQEEGTMEEEDEEEEEEEEMGGQRSVLERSLSRQSIGSSDASQQPTPQRERRVSRESSPSLYLSEGDDGSASGSEGGRIARSSLIRSTFYNNSTQLSPMSARHMTLRDKFQAKKQERGRKPLRRSLSSRLNEPLIEYVEDEGETNHGQRRGSLQSSMLKSCSFDSGVSLSHNAPPQRRSRSLDEYSRRSPGSAKHREEESALNLKEDFTDEEEEEKSLDVPPLQVRGRRGSVAVAPKQLTARLQKLCAKSPHAGPEKSLRPEEEAGNLAGSQYSLAESLILEHGSEGSSRLSSCEELPHGCPAATQRGRAGDEYDDQEEPLITTSPCSLLQGSEAVEADKEPQRRSGQLQIPPRRTTHPNQNSTDRNNGKVEKTVRPVKPSPSLSFKAPERPSRASDTEARLQRHASTPALQAKPPTGKSPRMSPKVGFMNLLRRQSWAGHSYSQLEGMEQGPTLGELEPKSPTMSLRKKMRASASSLTKLFTKSSSKEDLTKGGPIVKGSSPAPPEQKASAGLESAKKKSKLFSFKIPKIPAFKKNKEMPIHLTRPDVHQLEAGGFLLVWRPVQSSDPVVYCVQYSTDGREWKLLCEEVTDSCYVVKDLLRGAGYIFRVGCITKKGAGPFSDPSPPVVMAIHPKETHIPLIQTEYPGSKGSGSRGQPSHKTYSFLAEINRGRFSVVTQCQDSQSQQLFAAKITPLRPEKRALVLREYQLLKKLNHPHLVQLHTAYITPHYLVLIQELCAGRELLYNLTERDLYAELHVAELLAQILSAVDYLHSRRVVHLDLKSDNMLVTDRNVLKIVDLGSAQSFTPGQTLNIEDILGQEKETPSCASPQTTGRNRMADGVYIVLPKAPEILDGQGVGPETDIWAIGVLAFIMLSADSPFHSDLNWERDRNIRKGKIQFGRCYPGLSEGAINFIKNTLSIKAWERPSAAECLQNPWVRGERAPSKHTDSILCFSTDKLQSFLKEREVKRDQVRTKLQGPFFQ</sequence>
<feature type="region of interest" description="Disordered" evidence="13">
    <location>
        <begin position="4222"/>
        <end position="4252"/>
    </location>
</feature>
<dbReference type="GO" id="GO:0005737">
    <property type="term" value="C:cytoplasm"/>
    <property type="evidence" value="ECO:0007669"/>
    <property type="project" value="UniProtKB-SubCell"/>
</dbReference>
<dbReference type="InterPro" id="IPR000719">
    <property type="entry name" value="Prot_kinase_dom"/>
</dbReference>
<feature type="domain" description="Ig-like" evidence="18">
    <location>
        <begin position="1632"/>
        <end position="1715"/>
    </location>
</feature>
<dbReference type="GO" id="GO:0004672">
    <property type="term" value="F:protein kinase activity"/>
    <property type="evidence" value="ECO:0007669"/>
    <property type="project" value="InterPro"/>
</dbReference>
<feature type="compositionally biased region" description="Basic and acidic residues" evidence="13">
    <location>
        <begin position="6186"/>
        <end position="6200"/>
    </location>
</feature>
<feature type="domain" description="Ig-like" evidence="18">
    <location>
        <begin position="1270"/>
        <end position="1355"/>
    </location>
</feature>
<feature type="domain" description="Protein kinase" evidence="17">
    <location>
        <begin position="6461"/>
        <end position="6737"/>
    </location>
</feature>
<dbReference type="SMART" id="SM00408">
    <property type="entry name" value="IGc2"/>
    <property type="match status" value="37"/>
</dbReference>
<feature type="domain" description="Ig-like" evidence="18">
    <location>
        <begin position="825"/>
        <end position="908"/>
    </location>
</feature>
<dbReference type="SMART" id="SM00406">
    <property type="entry name" value="IGv"/>
    <property type="match status" value="15"/>
</dbReference>
<dbReference type="PROSITE" id="PS00107">
    <property type="entry name" value="PROTEIN_KINASE_ATP"/>
    <property type="match status" value="1"/>
</dbReference>
<dbReference type="PROSITE" id="PS50010">
    <property type="entry name" value="DH_2"/>
    <property type="match status" value="1"/>
</dbReference>
<dbReference type="SMART" id="SM00015">
    <property type="entry name" value="IQ"/>
    <property type="match status" value="1"/>
</dbReference>
<keyword evidence="6" id="KW-0677">Repeat</keyword>
<feature type="domain" description="Ig-like" evidence="18">
    <location>
        <begin position="1809"/>
        <end position="1881"/>
    </location>
</feature>
<dbReference type="InterPro" id="IPR003598">
    <property type="entry name" value="Ig_sub2"/>
</dbReference>
<dbReference type="InterPro" id="IPR013783">
    <property type="entry name" value="Ig-like_fold"/>
</dbReference>
<feature type="domain" description="Ig-like" evidence="18">
    <location>
        <begin position="2077"/>
        <end position="2161"/>
    </location>
</feature>
<dbReference type="Gene3D" id="3.30.200.20">
    <property type="entry name" value="Phosphorylase Kinase, domain 1"/>
    <property type="match status" value="2"/>
</dbReference>
<evidence type="ECO:0000256" key="13">
    <source>
        <dbReference type="SAM" id="MobiDB-lite"/>
    </source>
</evidence>
<dbReference type="PROSITE" id="PS50003">
    <property type="entry name" value="PH_DOMAIN"/>
    <property type="match status" value="1"/>
</dbReference>
<feature type="domain" description="Ig-like" evidence="18">
    <location>
        <begin position="3321"/>
        <end position="3404"/>
    </location>
</feature>
<dbReference type="InterPro" id="IPR000048">
    <property type="entry name" value="IQ_motif_EF-hand-BS"/>
</dbReference>
<dbReference type="PROSITE" id="PS50853">
    <property type="entry name" value="FN3"/>
    <property type="match status" value="1"/>
</dbReference>
<dbReference type="RefSeq" id="XP_014071356.2">
    <property type="nucleotide sequence ID" value="XM_014215881.2"/>
</dbReference>
<dbReference type="SUPFAM" id="SSF56112">
    <property type="entry name" value="Protein kinase-like (PK-like)"/>
    <property type="match status" value="2"/>
</dbReference>
<feature type="compositionally biased region" description="Acidic residues" evidence="13">
    <location>
        <begin position="5798"/>
        <end position="5818"/>
    </location>
</feature>
<feature type="region of interest" description="Disordered" evidence="13">
    <location>
        <begin position="4578"/>
        <end position="4600"/>
    </location>
</feature>
<feature type="domain" description="Ig-like" evidence="18">
    <location>
        <begin position="5020"/>
        <end position="5109"/>
    </location>
</feature>
<evidence type="ECO:0000256" key="3">
    <source>
        <dbReference type="ARBA" id="ARBA00022443"/>
    </source>
</evidence>
<dbReference type="SUPFAM" id="SSF48726">
    <property type="entry name" value="Immunoglobulin"/>
    <property type="match status" value="44"/>
</dbReference>
<dbReference type="GO" id="GO:0005085">
    <property type="term" value="F:guanyl-nucleotide exchange factor activity"/>
    <property type="evidence" value="ECO:0007669"/>
    <property type="project" value="InterPro"/>
</dbReference>
<feature type="domain" description="DH" evidence="16">
    <location>
        <begin position="4700"/>
        <end position="4883"/>
    </location>
</feature>
<dbReference type="InterPro" id="IPR052385">
    <property type="entry name" value="Obscurin/Obscurin-like_Reg"/>
</dbReference>
<feature type="binding site" evidence="12">
    <location>
        <position position="5452"/>
    </location>
    <ligand>
        <name>ATP</name>
        <dbReference type="ChEBI" id="CHEBI:30616"/>
    </ligand>
</feature>
<dbReference type="InterPro" id="IPR036179">
    <property type="entry name" value="Ig-like_dom_sf"/>
</dbReference>
<dbReference type="PROSITE" id="PS50835">
    <property type="entry name" value="IG_LIKE"/>
    <property type="match status" value="37"/>
</dbReference>
<dbReference type="InterPro" id="IPR036116">
    <property type="entry name" value="FN3_sf"/>
</dbReference>
<feature type="compositionally biased region" description="Polar residues" evidence="13">
    <location>
        <begin position="6120"/>
        <end position="6129"/>
    </location>
</feature>
<dbReference type="InterPro" id="IPR011009">
    <property type="entry name" value="Kinase-like_dom_sf"/>
</dbReference>
<dbReference type="InterPro" id="IPR035899">
    <property type="entry name" value="DBL_dom_sf"/>
</dbReference>
<keyword evidence="8 12" id="KW-0067">ATP-binding</keyword>
<feature type="region of interest" description="Disordered" evidence="13">
    <location>
        <begin position="6043"/>
        <end position="6224"/>
    </location>
</feature>
<dbReference type="Gene3D" id="1.10.510.10">
    <property type="entry name" value="Transferase(Phosphotransferase) domain 1"/>
    <property type="match status" value="2"/>
</dbReference>
<dbReference type="SUPFAM" id="SSF49265">
    <property type="entry name" value="Fibronectin type III"/>
    <property type="match status" value="1"/>
</dbReference>
<feature type="region of interest" description="Disordered" evidence="13">
    <location>
        <begin position="4426"/>
        <end position="4455"/>
    </location>
</feature>
<dbReference type="SUPFAM" id="SSF48065">
    <property type="entry name" value="DBL homology domain (DH-domain)"/>
    <property type="match status" value="1"/>
</dbReference>
<dbReference type="GO" id="GO:0055013">
    <property type="term" value="P:cardiac muscle cell development"/>
    <property type="evidence" value="ECO:0007669"/>
    <property type="project" value="UniProtKB-ARBA"/>
</dbReference>
<dbReference type="SUPFAM" id="SSF50044">
    <property type="entry name" value="SH3-domain"/>
    <property type="match status" value="1"/>
</dbReference>
<feature type="compositionally biased region" description="Polar residues" evidence="13">
    <location>
        <begin position="5882"/>
        <end position="5896"/>
    </location>
</feature>
<dbReference type="GO" id="GO:0060298">
    <property type="term" value="P:positive regulation of sarcomere organization"/>
    <property type="evidence" value="ECO:0007669"/>
    <property type="project" value="UniProtKB-ARBA"/>
</dbReference>
<keyword evidence="10" id="KW-0393">Immunoglobulin domain</keyword>
<feature type="domain" description="Ig-like" evidence="18">
    <location>
        <begin position="3051"/>
        <end position="3138"/>
    </location>
</feature>
<feature type="domain" description="Ig-like" evidence="18">
    <location>
        <begin position="1360"/>
        <end position="1445"/>
    </location>
</feature>
<feature type="domain" description="SH3" evidence="14">
    <location>
        <begin position="4606"/>
        <end position="4674"/>
    </location>
</feature>
<feature type="compositionally biased region" description="Basic and acidic residues" evidence="13">
    <location>
        <begin position="5903"/>
        <end position="5917"/>
    </location>
</feature>
<evidence type="ECO:0000256" key="2">
    <source>
        <dbReference type="ARBA" id="ARBA00006692"/>
    </source>
</evidence>
<dbReference type="InterPro" id="IPR055251">
    <property type="entry name" value="SOS1_NGEF_PH"/>
</dbReference>
<feature type="domain" description="Protein kinase" evidence="17">
    <location>
        <begin position="5423"/>
        <end position="5676"/>
    </location>
</feature>
<dbReference type="InterPro" id="IPR011993">
    <property type="entry name" value="PH-like_dom_sf"/>
</dbReference>
<feature type="domain" description="Ig-like" evidence="18">
    <location>
        <begin position="1542"/>
        <end position="1626"/>
    </location>
</feature>
<dbReference type="SMART" id="SM00325">
    <property type="entry name" value="RhoGEF"/>
    <property type="match status" value="1"/>
</dbReference>
<feature type="region of interest" description="Disordered" evidence="13">
    <location>
        <begin position="3584"/>
        <end position="3612"/>
    </location>
</feature>
<feature type="domain" description="Ig-like" evidence="18">
    <location>
        <begin position="2697"/>
        <end position="2784"/>
    </location>
</feature>
<dbReference type="Gene3D" id="2.30.30.40">
    <property type="entry name" value="SH3 Domains"/>
    <property type="match status" value="1"/>
</dbReference>
<protein>
    <submittedName>
        <fullName evidence="21">Obscurin isoform X1</fullName>
    </submittedName>
</protein>
<feature type="compositionally biased region" description="Basic and acidic residues" evidence="13">
    <location>
        <begin position="5992"/>
        <end position="6005"/>
    </location>
</feature>
<keyword evidence="3 11" id="KW-0728">SH3 domain</keyword>
<dbReference type="PANTHER" id="PTHR35971:SF5">
    <property type="entry name" value="OBSCURIN LIKE CYTOSKELETAL ADAPTOR 1"/>
    <property type="match status" value="1"/>
</dbReference>
<feature type="domain" description="Ig-like" evidence="18">
    <location>
        <begin position="378"/>
        <end position="462"/>
    </location>
</feature>
<feature type="domain" description="Ig-like" evidence="18">
    <location>
        <begin position="1181"/>
        <end position="1265"/>
    </location>
</feature>
<feature type="domain" description="Ig-like" evidence="18">
    <location>
        <begin position="734"/>
        <end position="819"/>
    </location>
</feature>
<dbReference type="PANTHER" id="PTHR35971">
    <property type="entry name" value="SI:DKEY-31G6.6"/>
    <property type="match status" value="1"/>
</dbReference>
<dbReference type="PROSITE" id="PS00108">
    <property type="entry name" value="PROTEIN_KINASE_ST"/>
    <property type="match status" value="2"/>
</dbReference>
<evidence type="ECO:0000256" key="1">
    <source>
        <dbReference type="ARBA" id="ARBA00004496"/>
    </source>
</evidence>
<feature type="domain" description="Ig-like" evidence="18">
    <location>
        <begin position="1450"/>
        <end position="1537"/>
    </location>
</feature>
<dbReference type="InterPro" id="IPR007110">
    <property type="entry name" value="Ig-like_dom"/>
</dbReference>
<feature type="domain" description="Ig-like" evidence="18">
    <location>
        <begin position="2343"/>
        <end position="2430"/>
    </location>
</feature>
<feature type="compositionally biased region" description="Basic and acidic residues" evidence="13">
    <location>
        <begin position="6052"/>
        <end position="6061"/>
    </location>
</feature>
<feature type="domain" description="Ig-like" evidence="18">
    <location>
        <begin position="1720"/>
        <end position="1804"/>
    </location>
</feature>
<feature type="compositionally biased region" description="Basic and acidic residues" evidence="13">
    <location>
        <begin position="4222"/>
        <end position="4240"/>
    </location>
</feature>
<dbReference type="InterPro" id="IPR003599">
    <property type="entry name" value="Ig_sub"/>
</dbReference>
<organism evidence="20 21">
    <name type="scientific">Salmo salar</name>
    <name type="common">Atlantic salmon</name>
    <dbReference type="NCBI Taxonomy" id="8030"/>
    <lineage>
        <taxon>Eukaryota</taxon>
        <taxon>Metazoa</taxon>
        <taxon>Chordata</taxon>
        <taxon>Craniata</taxon>
        <taxon>Vertebrata</taxon>
        <taxon>Euteleostomi</taxon>
        <taxon>Actinopterygii</taxon>
        <taxon>Neopterygii</taxon>
        <taxon>Teleostei</taxon>
        <taxon>Protacanthopterygii</taxon>
        <taxon>Salmoniformes</taxon>
        <taxon>Salmonidae</taxon>
        <taxon>Salmoninae</taxon>
        <taxon>Salmo</taxon>
    </lineage>
</organism>
<feature type="domain" description="Ig-like" evidence="18">
    <location>
        <begin position="2166"/>
        <end position="2251"/>
    </location>
</feature>
<feature type="domain" description="Ig-like" evidence="18">
    <location>
        <begin position="2436"/>
        <end position="2519"/>
    </location>
</feature>
<feature type="domain" description="Ig-like" evidence="18">
    <location>
        <begin position="3498"/>
        <end position="3581"/>
    </location>
</feature>
<dbReference type="Pfam" id="PF00069">
    <property type="entry name" value="Pkinase"/>
    <property type="match status" value="2"/>
</dbReference>
<keyword evidence="7 12" id="KW-0547">Nucleotide-binding</keyword>
<dbReference type="GeneID" id="106613530"/>
<feature type="compositionally biased region" description="Acidic residues" evidence="13">
    <location>
        <begin position="5768"/>
        <end position="5780"/>
    </location>
</feature>
<feature type="domain" description="Ig-like" evidence="18">
    <location>
        <begin position="199"/>
        <end position="290"/>
    </location>
</feature>
<evidence type="ECO:0000256" key="8">
    <source>
        <dbReference type="ARBA" id="ARBA00022840"/>
    </source>
</evidence>
<dbReference type="SMART" id="SM00220">
    <property type="entry name" value="S_TKc"/>
    <property type="match status" value="2"/>
</dbReference>
<name>A0A1S3T440_SALSA</name>
<dbReference type="InterPro" id="IPR000219">
    <property type="entry name" value="DH_dom"/>
</dbReference>
<keyword evidence="20" id="KW-1185">Reference proteome</keyword>
<evidence type="ECO:0000256" key="12">
    <source>
        <dbReference type="PROSITE-ProRule" id="PRU10141"/>
    </source>
</evidence>
<accession>A0A1S3T440</accession>
<comment type="similarity">
    <text evidence="2">Belongs to the protein kinase superfamily. CAMK Ser/Thr protein kinase family.</text>
</comment>
<dbReference type="Pfam" id="PF07679">
    <property type="entry name" value="I-set"/>
    <property type="match status" value="39"/>
</dbReference>
<evidence type="ECO:0000256" key="4">
    <source>
        <dbReference type="ARBA" id="ARBA00022490"/>
    </source>
</evidence>
<proteinExistence type="inferred from homology"/>
<dbReference type="InterPro" id="IPR001849">
    <property type="entry name" value="PH_domain"/>
</dbReference>
<feature type="region of interest" description="Disordered" evidence="13">
    <location>
        <begin position="4116"/>
        <end position="4141"/>
    </location>
</feature>
<dbReference type="PROSITE" id="PS50002">
    <property type="entry name" value="SH3"/>
    <property type="match status" value="1"/>
</dbReference>
<dbReference type="InterPro" id="IPR017441">
    <property type="entry name" value="Protein_kinase_ATP_BS"/>
</dbReference>
<dbReference type="InterPro" id="IPR008271">
    <property type="entry name" value="Ser/Thr_kinase_AS"/>
</dbReference>
<dbReference type="Pfam" id="PF22697">
    <property type="entry name" value="SOS1_NGEF_PH"/>
    <property type="match status" value="1"/>
</dbReference>
<evidence type="ECO:0000259" key="16">
    <source>
        <dbReference type="PROSITE" id="PS50010"/>
    </source>
</evidence>
<dbReference type="CDD" id="cd00096">
    <property type="entry name" value="Ig"/>
    <property type="match status" value="12"/>
</dbReference>
<feature type="domain" description="Ig-like" evidence="18">
    <location>
        <begin position="3405"/>
        <end position="3492"/>
    </location>
</feature>
<evidence type="ECO:0000259" key="14">
    <source>
        <dbReference type="PROSITE" id="PS50002"/>
    </source>
</evidence>
<dbReference type="InterPro" id="IPR003961">
    <property type="entry name" value="FN3_dom"/>
</dbReference>
<dbReference type="InterPro" id="IPR013106">
    <property type="entry name" value="Ig_V-set"/>
</dbReference>
<dbReference type="Proteomes" id="UP001652741">
    <property type="component" value="Chromosome ssa10"/>
</dbReference>
<evidence type="ECO:0000259" key="15">
    <source>
        <dbReference type="PROSITE" id="PS50003"/>
    </source>
</evidence>
<feature type="domain" description="Ig-like" evidence="18">
    <location>
        <begin position="2790"/>
        <end position="2873"/>
    </location>
</feature>
<dbReference type="Pfam" id="PF00621">
    <property type="entry name" value="RhoGEF"/>
    <property type="match status" value="1"/>
</dbReference>
<evidence type="ECO:0000256" key="7">
    <source>
        <dbReference type="ARBA" id="ARBA00022741"/>
    </source>
</evidence>
<feature type="domain" description="Ig-like" evidence="18">
    <location>
        <begin position="2613"/>
        <end position="2696"/>
    </location>
</feature>
<feature type="compositionally biased region" description="Basic and acidic residues" evidence="13">
    <location>
        <begin position="5781"/>
        <end position="5797"/>
    </location>
</feature>
<evidence type="ECO:0000259" key="17">
    <source>
        <dbReference type="PROSITE" id="PS50011"/>
    </source>
</evidence>
<dbReference type="Gene3D" id="2.60.40.10">
    <property type="entry name" value="Immunoglobulins"/>
    <property type="match status" value="45"/>
</dbReference>
<dbReference type="GO" id="GO:0005634">
    <property type="term" value="C:nucleus"/>
    <property type="evidence" value="ECO:0007669"/>
    <property type="project" value="UniProtKB-SubCell"/>
</dbReference>
<dbReference type="GO" id="GO:0005524">
    <property type="term" value="F:ATP binding"/>
    <property type="evidence" value="ECO:0007669"/>
    <property type="project" value="UniProtKB-UniRule"/>
</dbReference>
<feature type="domain" description="Ig-like" evidence="18">
    <location>
        <begin position="1987"/>
        <end position="2072"/>
    </location>
</feature>
<feature type="domain" description="Ig-like" evidence="18">
    <location>
        <begin position="4337"/>
        <end position="4425"/>
    </location>
</feature>
<feature type="compositionally biased region" description="Polar residues" evidence="13">
    <location>
        <begin position="5949"/>
        <end position="5971"/>
    </location>
</feature>
<dbReference type="CDD" id="cd00063">
    <property type="entry name" value="FN3"/>
    <property type="match status" value="1"/>
</dbReference>
<dbReference type="PROSITE" id="PS50011">
    <property type="entry name" value="PROTEIN_KINASE_DOM"/>
    <property type="match status" value="2"/>
</dbReference>
<feature type="domain" description="Ig-like" evidence="18">
    <location>
        <begin position="1005"/>
        <end position="1087"/>
    </location>
</feature>
<dbReference type="GO" id="GO:0003007">
    <property type="term" value="P:heart morphogenesis"/>
    <property type="evidence" value="ECO:0007669"/>
    <property type="project" value="UniProtKB-ARBA"/>
</dbReference>
<dbReference type="InterPro" id="IPR036028">
    <property type="entry name" value="SH3-like_dom_sf"/>
</dbReference>
<feature type="domain" description="PH" evidence="15">
    <location>
        <begin position="4901"/>
        <end position="5010"/>
    </location>
</feature>
<feature type="domain" description="Ig-like" evidence="18">
    <location>
        <begin position="3228"/>
        <end position="3315"/>
    </location>
</feature>
<keyword evidence="5" id="KW-0597">Phosphoprotein</keyword>
<evidence type="ECO:0000313" key="21">
    <source>
        <dbReference type="RefSeq" id="XP_014071356.2"/>
    </source>
</evidence>
<dbReference type="SMART" id="SM00233">
    <property type="entry name" value="PH"/>
    <property type="match status" value="1"/>
</dbReference>
<feature type="domain" description="Ig-like" evidence="18">
    <location>
        <begin position="555"/>
        <end position="639"/>
    </location>
</feature>
<feature type="domain" description="Ig-like" evidence="18">
    <location>
        <begin position="1899"/>
        <end position="1983"/>
    </location>
</feature>
<feature type="domain" description="Ig-like" evidence="18">
    <location>
        <begin position="2874"/>
        <end position="2961"/>
    </location>
</feature>
<dbReference type="Pfam" id="PF00612">
    <property type="entry name" value="IQ"/>
    <property type="match status" value="1"/>
</dbReference>
<evidence type="ECO:0000313" key="20">
    <source>
        <dbReference type="Proteomes" id="UP001652741"/>
    </source>
</evidence>
<feature type="domain" description="Ig-like" evidence="18">
    <location>
        <begin position="2520"/>
        <end position="2607"/>
    </location>
</feature>
<dbReference type="KEGG" id="sasa:106613530"/>
<dbReference type="CDD" id="cd23767">
    <property type="entry name" value="IQCD"/>
    <property type="match status" value="1"/>
</dbReference>
<evidence type="ECO:0000256" key="11">
    <source>
        <dbReference type="PROSITE-ProRule" id="PRU00192"/>
    </source>
</evidence>
<evidence type="ECO:0000259" key="19">
    <source>
        <dbReference type="PROSITE" id="PS50853"/>
    </source>
</evidence>
<dbReference type="InterPro" id="IPR001452">
    <property type="entry name" value="SH3_domain"/>
</dbReference>
<dbReference type="PROSITE" id="PS50096">
    <property type="entry name" value="IQ"/>
    <property type="match status" value="1"/>
</dbReference>
<dbReference type="Gene3D" id="2.30.29.30">
    <property type="entry name" value="Pleckstrin-homology domain (PH domain)/Phosphotyrosine-binding domain (PTB)"/>
    <property type="match status" value="1"/>
</dbReference>
<keyword evidence="9" id="KW-1015">Disulfide bond</keyword>
<feature type="domain" description="Ig-like" evidence="18">
    <location>
        <begin position="1092"/>
        <end position="1176"/>
    </location>
</feature>
<keyword evidence="4" id="KW-0963">Cytoplasm</keyword>
<feature type="compositionally biased region" description="Basic and acidic residues" evidence="13">
    <location>
        <begin position="4543"/>
        <end position="4557"/>
    </location>
</feature>
<feature type="compositionally biased region" description="Low complexity" evidence="13">
    <location>
        <begin position="5740"/>
        <end position="5750"/>
    </location>
</feature>
<reference evidence="21" key="1">
    <citation type="submission" date="2025-08" db="UniProtKB">
        <authorList>
            <consortium name="RefSeq"/>
        </authorList>
    </citation>
    <scope>IDENTIFICATION</scope>
</reference>
<feature type="domain" description="Ig-like" evidence="18">
    <location>
        <begin position="5310"/>
        <end position="5398"/>
    </location>
</feature>
<feature type="domain" description="Ig-like" evidence="18">
    <location>
        <begin position="5114"/>
        <end position="5204"/>
    </location>
</feature>
<feature type="region of interest" description="Disordered" evidence="13">
    <location>
        <begin position="5768"/>
        <end position="6029"/>
    </location>
</feature>
<gene>
    <name evidence="21" type="primary">obscna</name>
</gene>
<feature type="compositionally biased region" description="Polar residues" evidence="13">
    <location>
        <begin position="5830"/>
        <end position="5845"/>
    </location>
</feature>
<comment type="subcellular location">
    <subcellularLocation>
        <location evidence="1">Cytoplasm</location>
    </subcellularLocation>
</comment>
<dbReference type="SUPFAM" id="SSF50729">
    <property type="entry name" value="PH domain-like"/>
    <property type="match status" value="1"/>
</dbReference>
<feature type="domain" description="Fibronectin type-III" evidence="19">
    <location>
        <begin position="6341"/>
        <end position="6433"/>
    </location>
</feature>
<feature type="compositionally biased region" description="Pro residues" evidence="13">
    <location>
        <begin position="3584"/>
        <end position="3595"/>
    </location>
</feature>
<dbReference type="InterPro" id="IPR013098">
    <property type="entry name" value="Ig_I-set"/>
</dbReference>
<dbReference type="Gene3D" id="1.20.900.10">
    <property type="entry name" value="Dbl homology (DH) domain"/>
    <property type="match status" value="1"/>
</dbReference>
<feature type="region of interest" description="Disordered" evidence="13">
    <location>
        <begin position="5255"/>
        <end position="5274"/>
    </location>
</feature>
<feature type="region of interest" description="Disordered" evidence="13">
    <location>
        <begin position="6282"/>
        <end position="6314"/>
    </location>
</feature>
<evidence type="ECO:0000256" key="5">
    <source>
        <dbReference type="ARBA" id="ARBA00022553"/>
    </source>
</evidence>
<feature type="region of interest" description="Disordered" evidence="13">
    <location>
        <begin position="4543"/>
        <end position="4563"/>
    </location>
</feature>
<feature type="domain" description="Ig-like" evidence="18">
    <location>
        <begin position="3144"/>
        <end position="3227"/>
    </location>
</feature>
<dbReference type="CDD" id="cd20971">
    <property type="entry name" value="IgI_1_Titin-A168_like"/>
    <property type="match status" value="1"/>
</dbReference>
<feature type="compositionally biased region" description="Polar residues" evidence="13">
    <location>
        <begin position="4433"/>
        <end position="4449"/>
    </location>
</feature>
<evidence type="ECO:0000259" key="18">
    <source>
        <dbReference type="PROSITE" id="PS50835"/>
    </source>
</evidence>
<feature type="region of interest" description="Disordered" evidence="13">
    <location>
        <begin position="5729"/>
        <end position="5753"/>
    </location>
</feature>
<feature type="domain" description="Ig-like" evidence="18">
    <location>
        <begin position="2967"/>
        <end position="3050"/>
    </location>
</feature>
<dbReference type="SMART" id="SM00409">
    <property type="entry name" value="IG"/>
    <property type="match status" value="43"/>
</dbReference>